<evidence type="ECO:0000313" key="3">
    <source>
        <dbReference type="Proteomes" id="UP001162131"/>
    </source>
</evidence>
<name>A0AAU9JX65_9CILI</name>
<keyword evidence="1" id="KW-0175">Coiled coil</keyword>
<reference evidence="2" key="1">
    <citation type="submission" date="2021-09" db="EMBL/GenBank/DDBJ databases">
        <authorList>
            <consortium name="AG Swart"/>
            <person name="Singh M."/>
            <person name="Singh A."/>
            <person name="Seah K."/>
            <person name="Emmerich C."/>
        </authorList>
    </citation>
    <scope>NUCLEOTIDE SEQUENCE</scope>
    <source>
        <strain evidence="2">ATCC30299</strain>
    </source>
</reference>
<evidence type="ECO:0000313" key="2">
    <source>
        <dbReference type="EMBL" id="CAG9327998.1"/>
    </source>
</evidence>
<proteinExistence type="predicted"/>
<dbReference type="AlphaFoldDB" id="A0AAU9JX65"/>
<organism evidence="2 3">
    <name type="scientific">Blepharisma stoltei</name>
    <dbReference type="NCBI Taxonomy" id="1481888"/>
    <lineage>
        <taxon>Eukaryota</taxon>
        <taxon>Sar</taxon>
        <taxon>Alveolata</taxon>
        <taxon>Ciliophora</taxon>
        <taxon>Postciliodesmatophora</taxon>
        <taxon>Heterotrichea</taxon>
        <taxon>Heterotrichida</taxon>
        <taxon>Blepharismidae</taxon>
        <taxon>Blepharisma</taxon>
    </lineage>
</organism>
<dbReference type="EMBL" id="CAJZBQ010000044">
    <property type="protein sequence ID" value="CAG9327998.1"/>
    <property type="molecule type" value="Genomic_DNA"/>
</dbReference>
<evidence type="ECO:0000256" key="1">
    <source>
        <dbReference type="SAM" id="Coils"/>
    </source>
</evidence>
<accession>A0AAU9JX65</accession>
<keyword evidence="3" id="KW-1185">Reference proteome</keyword>
<sequence length="268" mass="32018">MDRATRERLYEAGYSHEQINQIPFRYQHSIVEAMNWLLDALNPAVINLEENNENGEINQNQVQAQENNPQINNNENLQENQDELREDENQRNQAKFLTLRFQNKIYFSQKIQPARFKLREMWLDRFMEPDFREFPGLAEIERRGQHHQYFKSGLKEDPQNANYKKSFHDFVKLLTKNPQIASQYRMLVSFRHAFDKQILYIVSHVTESSGFGDVVKQNNCQIGVFKIPCKKIYDRQDIKTKKLKQLILEKNKEIEEKDKLIQELLNIN</sequence>
<protein>
    <recommendedName>
        <fullName evidence="4">UBA domain-containing protein</fullName>
    </recommendedName>
</protein>
<gene>
    <name evidence="2" type="ORF">BSTOLATCC_MIC44617</name>
</gene>
<evidence type="ECO:0008006" key="4">
    <source>
        <dbReference type="Google" id="ProtNLM"/>
    </source>
</evidence>
<dbReference type="Proteomes" id="UP001162131">
    <property type="component" value="Unassembled WGS sequence"/>
</dbReference>
<comment type="caution">
    <text evidence="2">The sequence shown here is derived from an EMBL/GenBank/DDBJ whole genome shotgun (WGS) entry which is preliminary data.</text>
</comment>
<feature type="coiled-coil region" evidence="1">
    <location>
        <begin position="45"/>
        <end position="97"/>
    </location>
</feature>